<reference evidence="2" key="1">
    <citation type="submission" date="2017-01" db="EMBL/GenBank/DDBJ databases">
        <authorList>
            <person name="Varghese N."/>
            <person name="Submissions S."/>
        </authorList>
    </citation>
    <scope>NUCLEOTIDE SEQUENCE [LARGE SCALE GENOMIC DNA]</scope>
    <source>
        <strain evidence="2">CGMCC 1.7737</strain>
    </source>
</reference>
<dbReference type="Gene3D" id="3.90.280.10">
    <property type="entry name" value="PEBP-like"/>
    <property type="match status" value="1"/>
</dbReference>
<dbReference type="InterPro" id="IPR008914">
    <property type="entry name" value="PEBP"/>
</dbReference>
<dbReference type="PANTHER" id="PTHR30289">
    <property type="entry name" value="UNCHARACTERIZED PROTEIN YBCL-RELATED"/>
    <property type="match status" value="1"/>
</dbReference>
<dbReference type="NCBIfam" id="TIGR00481">
    <property type="entry name" value="YbhB/YbcL family Raf kinase inhibitor-like protein"/>
    <property type="match status" value="1"/>
</dbReference>
<gene>
    <name evidence="1" type="ORF">SAMN05421858_1687</name>
</gene>
<name>A0A1N6YRT1_9EURY</name>
<dbReference type="AlphaFoldDB" id="A0A1N6YRT1"/>
<evidence type="ECO:0008006" key="3">
    <source>
        <dbReference type="Google" id="ProtNLM"/>
    </source>
</evidence>
<dbReference type="RefSeq" id="WP_076429606.1">
    <property type="nucleotide sequence ID" value="NZ_FTNO01000001.1"/>
</dbReference>
<dbReference type="SUPFAM" id="SSF49777">
    <property type="entry name" value="PEBP-like"/>
    <property type="match status" value="1"/>
</dbReference>
<sequence>MTNFTTPAFEEGNRIPREFTCEGQNVSPPLEIESVPDEVNSLAIIVDDPDAPSGTFTHWVIWDIPPDTTRIPRGVPGMEIVADLDGAKQGENDAGELGYLGPCPPVGDGPHTYRFTLYLLEREPRLGAGATKEALLDATGGILFEQTRFTGEFSRG</sequence>
<dbReference type="InterPro" id="IPR005247">
    <property type="entry name" value="YbhB_YbcL/LppC-like"/>
</dbReference>
<dbReference type="Proteomes" id="UP000186914">
    <property type="component" value="Unassembled WGS sequence"/>
</dbReference>
<evidence type="ECO:0000313" key="1">
    <source>
        <dbReference type="EMBL" id="SIR17277.1"/>
    </source>
</evidence>
<protein>
    <recommendedName>
        <fullName evidence="3">Phospholipid-binding protein, PBP family</fullName>
    </recommendedName>
</protein>
<evidence type="ECO:0000313" key="2">
    <source>
        <dbReference type="Proteomes" id="UP000186914"/>
    </source>
</evidence>
<keyword evidence="2" id="KW-1185">Reference proteome</keyword>
<dbReference type="InterPro" id="IPR036610">
    <property type="entry name" value="PEBP-like_sf"/>
</dbReference>
<proteinExistence type="predicted"/>
<dbReference type="EMBL" id="FTNO01000001">
    <property type="protein sequence ID" value="SIR17277.1"/>
    <property type="molecule type" value="Genomic_DNA"/>
</dbReference>
<organism evidence="1 2">
    <name type="scientific">Haladaptatus litoreus</name>
    <dbReference type="NCBI Taxonomy" id="553468"/>
    <lineage>
        <taxon>Archaea</taxon>
        <taxon>Methanobacteriati</taxon>
        <taxon>Methanobacteriota</taxon>
        <taxon>Stenosarchaea group</taxon>
        <taxon>Halobacteria</taxon>
        <taxon>Halobacteriales</taxon>
        <taxon>Haladaptataceae</taxon>
        <taxon>Haladaptatus</taxon>
    </lineage>
</organism>
<accession>A0A1N6YRT1</accession>
<dbReference type="Pfam" id="PF01161">
    <property type="entry name" value="PBP"/>
    <property type="match status" value="1"/>
</dbReference>
<dbReference type="CDD" id="cd00865">
    <property type="entry name" value="PEBP_bact_arch"/>
    <property type="match status" value="1"/>
</dbReference>
<dbReference type="PANTHER" id="PTHR30289:SF1">
    <property type="entry name" value="PEBP (PHOSPHATIDYLETHANOLAMINE-BINDING PROTEIN) FAMILY PROTEIN"/>
    <property type="match status" value="1"/>
</dbReference>